<evidence type="ECO:0000313" key="1">
    <source>
        <dbReference type="EMBL" id="CAB9515111.1"/>
    </source>
</evidence>
<dbReference type="AlphaFoldDB" id="A0A9N8HIF3"/>
<comment type="caution">
    <text evidence="1">The sequence shown here is derived from an EMBL/GenBank/DDBJ whole genome shotgun (WGS) entry which is preliminary data.</text>
</comment>
<dbReference type="GO" id="GO:0015035">
    <property type="term" value="F:protein-disulfide reductase activity"/>
    <property type="evidence" value="ECO:0007669"/>
    <property type="project" value="InterPro"/>
</dbReference>
<dbReference type="Pfam" id="PF04134">
    <property type="entry name" value="DCC1-like"/>
    <property type="match status" value="1"/>
</dbReference>
<proteinExistence type="predicted"/>
<accession>A0A9N8HIF3</accession>
<evidence type="ECO:0000313" key="2">
    <source>
        <dbReference type="Proteomes" id="UP001153069"/>
    </source>
</evidence>
<dbReference type="PANTHER" id="PTHR33639:SF2">
    <property type="entry name" value="DUF393 DOMAIN-CONTAINING PROTEIN"/>
    <property type="match status" value="1"/>
</dbReference>
<organism evidence="1 2">
    <name type="scientific">Seminavis robusta</name>
    <dbReference type="NCBI Taxonomy" id="568900"/>
    <lineage>
        <taxon>Eukaryota</taxon>
        <taxon>Sar</taxon>
        <taxon>Stramenopiles</taxon>
        <taxon>Ochrophyta</taxon>
        <taxon>Bacillariophyta</taxon>
        <taxon>Bacillariophyceae</taxon>
        <taxon>Bacillariophycidae</taxon>
        <taxon>Naviculales</taxon>
        <taxon>Naviculaceae</taxon>
        <taxon>Seminavis</taxon>
    </lineage>
</organism>
<dbReference type="InterPro" id="IPR052927">
    <property type="entry name" value="DCC_oxidoreductase"/>
</dbReference>
<sequence>MTTSNRSTNSSMVSLRSAATTMAVASLFCLGVASAFTAAPSQSSILGAGTNSLFQLSVSAAADNSMDYAQVSTSSAQPVQTKKKQQRLEWDWRTVVQEAWKMDSRPIIMFDGDCNLCNGGVNMLLDLDTNNEFRFCSLSSKFGQSLLVAHGKEPDDRDNILVIEPLPQQQSSSDDATNIVVQSHSLQKSQAVMAIVQRLEGAPAWVKAMTKVGTVAPSQVSDWFLQLVADNRHTIGDAMEEDYSSCRIDFDGEYDGRFLNDYEHTHLFEPYNPEEDIKKKFNDIIFS</sequence>
<dbReference type="Proteomes" id="UP001153069">
    <property type="component" value="Unassembled WGS sequence"/>
</dbReference>
<dbReference type="OrthoDB" id="410458at2759"/>
<keyword evidence="2" id="KW-1185">Reference proteome</keyword>
<protein>
    <recommendedName>
        <fullName evidence="3">DUF393 domain-containing protein</fullName>
    </recommendedName>
</protein>
<name>A0A9N8HIF3_9STRA</name>
<reference evidence="1" key="1">
    <citation type="submission" date="2020-06" db="EMBL/GenBank/DDBJ databases">
        <authorList>
            <consortium name="Plant Systems Biology data submission"/>
        </authorList>
    </citation>
    <scope>NUCLEOTIDE SEQUENCE</scope>
    <source>
        <strain evidence="1">D6</strain>
    </source>
</reference>
<evidence type="ECO:0008006" key="3">
    <source>
        <dbReference type="Google" id="ProtNLM"/>
    </source>
</evidence>
<dbReference type="PANTHER" id="PTHR33639">
    <property type="entry name" value="THIOL-DISULFIDE OXIDOREDUCTASE DCC"/>
    <property type="match status" value="1"/>
</dbReference>
<dbReference type="InterPro" id="IPR007263">
    <property type="entry name" value="DCC1-like"/>
</dbReference>
<dbReference type="EMBL" id="CAICTM010000693">
    <property type="protein sequence ID" value="CAB9515111.1"/>
    <property type="molecule type" value="Genomic_DNA"/>
</dbReference>
<gene>
    <name evidence="1" type="ORF">SEMRO_694_G188550.2</name>
</gene>